<dbReference type="InterPro" id="IPR000160">
    <property type="entry name" value="GGDEF_dom"/>
</dbReference>
<dbReference type="EMBL" id="DS989854">
    <property type="protein sequence ID" value="EDX74090.1"/>
    <property type="molecule type" value="Genomic_DNA"/>
</dbReference>
<keyword evidence="2" id="KW-0051">Antiviral defense</keyword>
<dbReference type="PROSITE" id="PS50887">
    <property type="entry name" value="GGDEF"/>
    <property type="match status" value="1"/>
</dbReference>
<sequence>MSIYIAITFSPVQSFIEKSRKLRDLFGASLILSHLSRRLIDILIPDDQNKNDLVISPGLPTVEKGLPNRILLKDVFPPETSDSEIDNQIKTALITAWGIILDICKDWIQTNLSEFAPYHWDKEWRKWQKCTWEIFWGQGDSIPIAMQQLEQRKLRRNWTGINWIGESSSLTGTDAIAWQGLGAEDRNAQFINYSREDREIQAFYQELAWILDGKKTQDKRQTEGKYIAPNERLNIPELVKRLVTLPELATSIQMETLDSGFQDIDRKPTQTTPGQWTGWFMGDGDKVGDKLVEIADQQGESGIKAFTKALRKWGKEFEAKFPKDKGRVIYAGGDDFLGILYSPDSAHPIPPLTALEWLISLPEQWQQHQRDITLSVGFIWVAGSVPQRDVLQHCREAETQAKRLGRNRVTIRVVFNSGQYVQWTCPWHYLEILKQYRDRDDKTYSNWQQSGQQSEQEPNWNHVYNDLLQLKSRHAFGLGVRDKQALSELGQEIMENRQAVLEFFDIYFPGQKERIEQNEKKEQDKTKKIIVMEDNAKLADQADAMIRWISDLITVGWYFLRNGE</sequence>
<dbReference type="Proteomes" id="UP000003835">
    <property type="component" value="Unassembled WGS sequence"/>
</dbReference>
<dbReference type="OrthoDB" id="9758700at2"/>
<dbReference type="Pfam" id="PF22335">
    <property type="entry name" value="Cas10-Cmr2_palm2"/>
    <property type="match status" value="1"/>
</dbReference>
<dbReference type="InterPro" id="IPR024615">
    <property type="entry name" value="CRISPR-assoc_Cmr2_N"/>
</dbReference>
<dbReference type="InterPro" id="IPR029787">
    <property type="entry name" value="Nucleotide_cyclase"/>
</dbReference>
<dbReference type="SUPFAM" id="SSF55073">
    <property type="entry name" value="Nucleotide cyclase"/>
    <property type="match status" value="1"/>
</dbReference>
<evidence type="ECO:0000256" key="2">
    <source>
        <dbReference type="ARBA" id="ARBA00023118"/>
    </source>
</evidence>
<protein>
    <recommendedName>
        <fullName evidence="3">GGDEF domain-containing protein</fullName>
    </recommendedName>
</protein>
<dbReference type="InterPro" id="IPR038242">
    <property type="entry name" value="Cmr2_N"/>
</dbReference>
<dbReference type="RefSeq" id="WP_006102395.1">
    <property type="nucleotide sequence ID" value="NZ_DS989854.1"/>
</dbReference>
<dbReference type="STRING" id="118168.MC7420_4075"/>
<gene>
    <name evidence="4" type="ORF">MC7420_4075</name>
</gene>
<keyword evidence="5" id="KW-1185">Reference proteome</keyword>
<dbReference type="GO" id="GO:0000166">
    <property type="term" value="F:nucleotide binding"/>
    <property type="evidence" value="ECO:0007669"/>
    <property type="project" value="UniProtKB-KW"/>
</dbReference>
<dbReference type="InterPro" id="IPR054767">
    <property type="entry name" value="Cas10-Cmr2_palm2"/>
</dbReference>
<evidence type="ECO:0000313" key="5">
    <source>
        <dbReference type="Proteomes" id="UP000003835"/>
    </source>
</evidence>
<name>B4VUY2_9CYAN</name>
<feature type="domain" description="GGDEF" evidence="3">
    <location>
        <begin position="275"/>
        <end position="414"/>
    </location>
</feature>
<keyword evidence="1" id="KW-0547">Nucleotide-binding</keyword>
<evidence type="ECO:0000313" key="4">
    <source>
        <dbReference type="EMBL" id="EDX74090.1"/>
    </source>
</evidence>
<dbReference type="AlphaFoldDB" id="B4VUY2"/>
<dbReference type="Pfam" id="PF12469">
    <property type="entry name" value="Cmr2_N"/>
    <property type="match status" value="1"/>
</dbReference>
<dbReference type="Gene3D" id="3.30.70.270">
    <property type="match status" value="1"/>
</dbReference>
<accession>B4VUY2</accession>
<organism evidence="4 5">
    <name type="scientific">Coleofasciculus chthonoplastes PCC 7420</name>
    <dbReference type="NCBI Taxonomy" id="118168"/>
    <lineage>
        <taxon>Bacteria</taxon>
        <taxon>Bacillati</taxon>
        <taxon>Cyanobacteriota</taxon>
        <taxon>Cyanophyceae</taxon>
        <taxon>Coleofasciculales</taxon>
        <taxon>Coleofasciculaceae</taxon>
        <taxon>Coleofasciculus</taxon>
    </lineage>
</organism>
<dbReference type="Gene3D" id="3.30.70.2220">
    <property type="entry name" value="CRISPR-Cas system, Cmr2 subunit, D1 domain, cysteine cluster"/>
    <property type="match status" value="1"/>
</dbReference>
<dbReference type="HOGENOM" id="CLU_025857_0_0_3"/>
<reference evidence="4 5" key="1">
    <citation type="submission" date="2008-07" db="EMBL/GenBank/DDBJ databases">
        <authorList>
            <person name="Tandeau de Marsac N."/>
            <person name="Ferriera S."/>
            <person name="Johnson J."/>
            <person name="Kravitz S."/>
            <person name="Beeson K."/>
            <person name="Sutton G."/>
            <person name="Rogers Y.-H."/>
            <person name="Friedman R."/>
            <person name="Frazier M."/>
            <person name="Venter J.C."/>
        </authorList>
    </citation>
    <scope>NUCLEOTIDE SEQUENCE [LARGE SCALE GENOMIC DNA]</scope>
    <source>
        <strain evidence="4 5">PCC 7420</strain>
    </source>
</reference>
<proteinExistence type="predicted"/>
<dbReference type="GO" id="GO:0051607">
    <property type="term" value="P:defense response to virus"/>
    <property type="evidence" value="ECO:0007669"/>
    <property type="project" value="UniProtKB-KW"/>
</dbReference>
<dbReference type="eggNOG" id="COG1353">
    <property type="taxonomic scope" value="Bacteria"/>
</dbReference>
<evidence type="ECO:0000256" key="1">
    <source>
        <dbReference type="ARBA" id="ARBA00022741"/>
    </source>
</evidence>
<evidence type="ECO:0000259" key="3">
    <source>
        <dbReference type="PROSITE" id="PS50887"/>
    </source>
</evidence>
<dbReference type="InterPro" id="IPR043128">
    <property type="entry name" value="Rev_trsase/Diguanyl_cyclase"/>
</dbReference>